<evidence type="ECO:0000313" key="10">
    <source>
        <dbReference type="Proteomes" id="UP000298468"/>
    </source>
</evidence>
<dbReference type="PANTHER" id="PTHR37937">
    <property type="entry name" value="CONJUGATIVE TRANSFER: DNA TRANSPORT"/>
    <property type="match status" value="1"/>
</dbReference>
<evidence type="ECO:0000256" key="3">
    <source>
        <dbReference type="ARBA" id="ARBA00022692"/>
    </source>
</evidence>
<evidence type="ECO:0000256" key="4">
    <source>
        <dbReference type="ARBA" id="ARBA00022989"/>
    </source>
</evidence>
<dbReference type="InterPro" id="IPR027417">
    <property type="entry name" value="P-loop_NTPase"/>
</dbReference>
<evidence type="ECO:0000256" key="5">
    <source>
        <dbReference type="ARBA" id="ARBA00023136"/>
    </source>
</evidence>
<dbReference type="PANTHER" id="PTHR37937:SF1">
    <property type="entry name" value="CONJUGATIVE TRANSFER: DNA TRANSPORT"/>
    <property type="match status" value="1"/>
</dbReference>
<comment type="caution">
    <text evidence="9">The sequence shown here is derived from an EMBL/GenBank/DDBJ whole genome shotgun (WGS) entry which is preliminary data.</text>
</comment>
<gene>
    <name evidence="9" type="ORF">E3T61_08835</name>
</gene>
<dbReference type="InterPro" id="IPR032689">
    <property type="entry name" value="TraG-D_C"/>
</dbReference>
<evidence type="ECO:0000256" key="2">
    <source>
        <dbReference type="ARBA" id="ARBA00022475"/>
    </source>
</evidence>
<evidence type="ECO:0000256" key="6">
    <source>
        <dbReference type="SAM" id="MobiDB-lite"/>
    </source>
</evidence>
<dbReference type="CDD" id="cd01127">
    <property type="entry name" value="TrwB_TraG_TraD_VirD4"/>
    <property type="match status" value="1"/>
</dbReference>
<keyword evidence="10" id="KW-1185">Reference proteome</keyword>
<sequence length="573" mass="61975">MIDWKARIMTGLLALMTILGLLVSVHAGAALTPTGVTYPWNPAALAGDFLFFDAPWPPAATWTSLVALVLVVAVFAFVLAKQAQRASLKRNNIALKHMATRKQSAVLRETARTKEAAQLHPAAVNLPAGERVGQLVGRGNRWVYQGWRDLGVYVCGTGRGKTSALVIRHMLEAPGAAIMTSNKVDGVRETLAGRAGHGQTFIFDPNRIYRRDTRPDFVFNPLDYVQSAADARELAAIFEASTRKASDRGGDSQFDTAGRDMLAYFFLAAALEHDPLSQVFAWIARAEGHEVQRILARHGKTGPSSTIEGILSWPEKTKGSVYATAQRMASALADDDLLAWTSADRVRRFNPDEFIRSTDTLVLLSKDGEGSGGAILTALIRAICKTAEHAAQGNGGRLTVPLVMELDECANIVRWPELPSVYSYYGSMGIILNSYFQSRAQAIDAFGKDGWQTLWDAAATRVFGGGSGDDDFLRSLAALIGEHDEITYGSSTGKDGHTSTSTNTRKVNTLDIAALGSLPEWRAVLFSSKCRPVMVNTVPWFRDKTLTATINRTPPAKTPAPVRTAAAEAAARG</sequence>
<dbReference type="RefSeq" id="WP_134640494.1">
    <property type="nucleotide sequence ID" value="NZ_SOHM01000017.1"/>
</dbReference>
<evidence type="ECO:0000259" key="8">
    <source>
        <dbReference type="Pfam" id="PF12696"/>
    </source>
</evidence>
<feature type="domain" description="TraD/TraG TraM recognition site" evidence="8">
    <location>
        <begin position="401"/>
        <end position="519"/>
    </location>
</feature>
<keyword evidence="3 7" id="KW-0812">Transmembrane</keyword>
<comment type="subcellular location">
    <subcellularLocation>
        <location evidence="1">Cell membrane</location>
        <topology evidence="1">Multi-pass membrane protein</topology>
    </subcellularLocation>
</comment>
<keyword evidence="4 7" id="KW-1133">Transmembrane helix</keyword>
<dbReference type="Gene3D" id="3.40.50.300">
    <property type="entry name" value="P-loop containing nucleotide triphosphate hydrolases"/>
    <property type="match status" value="1"/>
</dbReference>
<proteinExistence type="predicted"/>
<dbReference type="GO" id="GO:0005886">
    <property type="term" value="C:plasma membrane"/>
    <property type="evidence" value="ECO:0007669"/>
    <property type="project" value="UniProtKB-SubCell"/>
</dbReference>
<evidence type="ECO:0000313" key="9">
    <source>
        <dbReference type="EMBL" id="TFD91558.1"/>
    </source>
</evidence>
<keyword evidence="5 7" id="KW-0472">Membrane</keyword>
<dbReference type="OrthoDB" id="226701at2"/>
<evidence type="ECO:0000256" key="7">
    <source>
        <dbReference type="SAM" id="Phobius"/>
    </source>
</evidence>
<name>A0A4R9BV10_9MICO</name>
<organism evidence="9 10">
    <name type="scientific">Cryobacterium lactosi</name>
    <dbReference type="NCBI Taxonomy" id="1259202"/>
    <lineage>
        <taxon>Bacteria</taxon>
        <taxon>Bacillati</taxon>
        <taxon>Actinomycetota</taxon>
        <taxon>Actinomycetes</taxon>
        <taxon>Micrococcales</taxon>
        <taxon>Microbacteriaceae</taxon>
        <taxon>Cryobacterium</taxon>
    </lineage>
</organism>
<feature type="transmembrane region" description="Helical" evidence="7">
    <location>
        <begin position="59"/>
        <end position="80"/>
    </location>
</feature>
<protein>
    <submittedName>
        <fullName evidence="9">Conjugal transfer protein</fullName>
    </submittedName>
</protein>
<dbReference type="AlphaFoldDB" id="A0A4R9BV10"/>
<feature type="region of interest" description="Disordered" evidence="6">
    <location>
        <begin position="551"/>
        <end position="573"/>
    </location>
</feature>
<dbReference type="Pfam" id="PF12696">
    <property type="entry name" value="TraG-D_C"/>
    <property type="match status" value="1"/>
</dbReference>
<keyword evidence="2" id="KW-1003">Cell membrane</keyword>
<dbReference type="EMBL" id="SOHM01000017">
    <property type="protein sequence ID" value="TFD91558.1"/>
    <property type="molecule type" value="Genomic_DNA"/>
</dbReference>
<dbReference type="Proteomes" id="UP000298468">
    <property type="component" value="Unassembled WGS sequence"/>
</dbReference>
<dbReference type="InterPro" id="IPR051539">
    <property type="entry name" value="T4SS-coupling_protein"/>
</dbReference>
<accession>A0A4R9BV10</accession>
<evidence type="ECO:0000256" key="1">
    <source>
        <dbReference type="ARBA" id="ARBA00004651"/>
    </source>
</evidence>
<dbReference type="SUPFAM" id="SSF52540">
    <property type="entry name" value="P-loop containing nucleoside triphosphate hydrolases"/>
    <property type="match status" value="1"/>
</dbReference>
<reference evidence="9 10" key="1">
    <citation type="submission" date="2019-03" db="EMBL/GenBank/DDBJ databases">
        <title>Genomics of glacier-inhabiting Cryobacterium strains.</title>
        <authorList>
            <person name="Liu Q."/>
            <person name="Xin Y.-H."/>
        </authorList>
    </citation>
    <scope>NUCLEOTIDE SEQUENCE [LARGE SCALE GENOMIC DNA]</scope>
    <source>
        <strain evidence="9 10">Sr59</strain>
    </source>
</reference>